<accession>A0A2T0S8S1</accession>
<evidence type="ECO:0000313" key="1">
    <source>
        <dbReference type="EMBL" id="PRY29786.1"/>
    </source>
</evidence>
<evidence type="ECO:0000313" key="2">
    <source>
        <dbReference type="Proteomes" id="UP000238375"/>
    </source>
</evidence>
<dbReference type="EMBL" id="PVTE01000025">
    <property type="protein sequence ID" value="PRY29786.1"/>
    <property type="molecule type" value="Genomic_DNA"/>
</dbReference>
<organism evidence="1 2">
    <name type="scientific">Spirosoma oryzae</name>
    <dbReference type="NCBI Taxonomy" id="1469603"/>
    <lineage>
        <taxon>Bacteria</taxon>
        <taxon>Pseudomonadati</taxon>
        <taxon>Bacteroidota</taxon>
        <taxon>Cytophagia</taxon>
        <taxon>Cytophagales</taxon>
        <taxon>Cytophagaceae</taxon>
        <taxon>Spirosoma</taxon>
    </lineage>
</organism>
<sequence>MPGREEGYTVQVLVSESRRLLLSRLSGPAPLLWTWVQQQLKPGQNYIEINRKTFLRETGYQSPNTYKKARDLLLYHKLLYPTRRKDVFWVNTNFITAP</sequence>
<dbReference type="AlphaFoldDB" id="A0A2T0S8S1"/>
<protein>
    <submittedName>
        <fullName evidence="1">Uncharacterized protein</fullName>
    </submittedName>
</protein>
<name>A0A2T0S8S1_9BACT</name>
<dbReference type="Proteomes" id="UP000238375">
    <property type="component" value="Unassembled WGS sequence"/>
</dbReference>
<proteinExistence type="predicted"/>
<keyword evidence="2" id="KW-1185">Reference proteome</keyword>
<reference evidence="1 2" key="1">
    <citation type="submission" date="2018-03" db="EMBL/GenBank/DDBJ databases">
        <title>Genomic Encyclopedia of Archaeal and Bacterial Type Strains, Phase II (KMG-II): from individual species to whole genera.</title>
        <authorList>
            <person name="Goeker M."/>
        </authorList>
    </citation>
    <scope>NUCLEOTIDE SEQUENCE [LARGE SCALE GENOMIC DNA]</scope>
    <source>
        <strain evidence="1 2">DSM 28354</strain>
    </source>
</reference>
<comment type="caution">
    <text evidence="1">The sequence shown here is derived from an EMBL/GenBank/DDBJ whole genome shotgun (WGS) entry which is preliminary data.</text>
</comment>
<gene>
    <name evidence="1" type="ORF">CLV58_12548</name>
</gene>